<evidence type="ECO:0000256" key="1">
    <source>
        <dbReference type="SAM" id="MobiDB-lite"/>
    </source>
</evidence>
<reference evidence="2" key="1">
    <citation type="submission" date="2021-02" db="EMBL/GenBank/DDBJ databases">
        <authorList>
            <person name="Bekaert M."/>
        </authorList>
    </citation>
    <scope>NUCLEOTIDE SEQUENCE</scope>
    <source>
        <strain evidence="2">IoA-00</strain>
    </source>
</reference>
<protein>
    <submittedName>
        <fullName evidence="2">(salmon louse) hypothetical protein</fullName>
    </submittedName>
</protein>
<dbReference type="Gene3D" id="2.40.128.620">
    <property type="match status" value="1"/>
</dbReference>
<name>A0A7R8GZL8_LEPSM</name>
<evidence type="ECO:0000313" key="2">
    <source>
        <dbReference type="EMBL" id="CAF2755569.1"/>
    </source>
</evidence>
<gene>
    <name evidence="2" type="ORF">LSAA_1772</name>
</gene>
<dbReference type="OrthoDB" id="10037824at2759"/>
<feature type="compositionally biased region" description="Low complexity" evidence="1">
    <location>
        <begin position="129"/>
        <end position="139"/>
    </location>
</feature>
<feature type="compositionally biased region" description="Polar residues" evidence="1">
    <location>
        <begin position="172"/>
        <end position="186"/>
    </location>
</feature>
<keyword evidence="3" id="KW-1185">Reference proteome</keyword>
<dbReference type="Proteomes" id="UP000675881">
    <property type="component" value="Chromosome 1"/>
</dbReference>
<organism evidence="2 3">
    <name type="scientific">Lepeophtheirus salmonis</name>
    <name type="common">Salmon louse</name>
    <name type="synonym">Caligus salmonis</name>
    <dbReference type="NCBI Taxonomy" id="72036"/>
    <lineage>
        <taxon>Eukaryota</taxon>
        <taxon>Metazoa</taxon>
        <taxon>Ecdysozoa</taxon>
        <taxon>Arthropoda</taxon>
        <taxon>Crustacea</taxon>
        <taxon>Multicrustacea</taxon>
        <taxon>Hexanauplia</taxon>
        <taxon>Copepoda</taxon>
        <taxon>Siphonostomatoida</taxon>
        <taxon>Caligidae</taxon>
        <taxon>Lepeophtheirus</taxon>
    </lineage>
</organism>
<dbReference type="AlphaFoldDB" id="A0A7R8GZL8"/>
<dbReference type="EMBL" id="HG994580">
    <property type="protein sequence ID" value="CAF2755569.1"/>
    <property type="molecule type" value="Genomic_DNA"/>
</dbReference>
<feature type="region of interest" description="Disordered" evidence="1">
    <location>
        <begin position="124"/>
        <end position="208"/>
    </location>
</feature>
<sequence length="208" mass="23356">MESLVICPSKLHITEVYSTGWEFEEDFEESSSEEGFSVVIESSVVDRIQIRDHKRDSALKIESLVKKNKKKVSLEDETMMHGLMDRGRCDEFCPEINGCISPLLWCDGQVHCLSSGSDESEEHYSDIHVVSSSSSSSSSRVRRPQYMDEHSLSQISVPPSSFLKPLEHPPSILTNSKKLNKNNRGQKMTGAEENTENDGNICDIETTV</sequence>
<evidence type="ECO:0000313" key="3">
    <source>
        <dbReference type="Proteomes" id="UP000675881"/>
    </source>
</evidence>
<proteinExistence type="predicted"/>
<accession>A0A7R8GZL8</accession>